<keyword evidence="10" id="KW-1133">Transmembrane helix</keyword>
<dbReference type="PANTHER" id="PTHR45792:SF7">
    <property type="entry name" value="PUTATIVE (AFU_ORTHOLOGUE AFUA_6G02710)-RELATED"/>
    <property type="match status" value="1"/>
</dbReference>
<proteinExistence type="predicted"/>
<dbReference type="InterPro" id="IPR052214">
    <property type="entry name" value="DAG_Lipase-Related"/>
</dbReference>
<keyword evidence="11" id="KW-0443">Lipid metabolism</keyword>
<dbReference type="EMBL" id="JADGKB010000114">
    <property type="protein sequence ID" value="KAJ3253281.1"/>
    <property type="molecule type" value="Genomic_DNA"/>
</dbReference>
<dbReference type="InterPro" id="IPR002921">
    <property type="entry name" value="Fungal_lipase-type"/>
</dbReference>
<evidence type="ECO:0000256" key="14">
    <source>
        <dbReference type="ARBA" id="ARBA00026104"/>
    </source>
</evidence>
<keyword evidence="6" id="KW-0479">Metal-binding</keyword>
<dbReference type="Gene3D" id="3.40.50.1820">
    <property type="entry name" value="alpha/beta hydrolase"/>
    <property type="match status" value="1"/>
</dbReference>
<evidence type="ECO:0000256" key="9">
    <source>
        <dbReference type="ARBA" id="ARBA00022963"/>
    </source>
</evidence>
<dbReference type="Proteomes" id="UP001210925">
    <property type="component" value="Unassembled WGS sequence"/>
</dbReference>
<evidence type="ECO:0000256" key="12">
    <source>
        <dbReference type="ARBA" id="ARBA00023136"/>
    </source>
</evidence>
<keyword evidence="12" id="KW-0472">Membrane</keyword>
<dbReference type="InterPro" id="IPR029058">
    <property type="entry name" value="AB_hydrolase_fold"/>
</dbReference>
<evidence type="ECO:0000256" key="1">
    <source>
        <dbReference type="ARBA" id="ARBA00001913"/>
    </source>
</evidence>
<evidence type="ECO:0000313" key="16">
    <source>
        <dbReference type="EMBL" id="KAJ3253281.1"/>
    </source>
</evidence>
<dbReference type="GO" id="GO:0016298">
    <property type="term" value="F:lipase activity"/>
    <property type="evidence" value="ECO:0007669"/>
    <property type="project" value="TreeGrafter"/>
</dbReference>
<comment type="catalytic activity">
    <reaction evidence="13">
        <text>a 1,2-diacyl-sn-glycerol + H2O = a 2-acylglycerol + a fatty acid + H(+)</text>
        <dbReference type="Rhea" id="RHEA:33275"/>
        <dbReference type="ChEBI" id="CHEBI:15377"/>
        <dbReference type="ChEBI" id="CHEBI:15378"/>
        <dbReference type="ChEBI" id="CHEBI:17389"/>
        <dbReference type="ChEBI" id="CHEBI:17815"/>
        <dbReference type="ChEBI" id="CHEBI:28868"/>
        <dbReference type="EC" id="3.1.1.116"/>
    </reaction>
    <physiologicalReaction direction="left-to-right" evidence="13">
        <dbReference type="Rhea" id="RHEA:33276"/>
    </physiologicalReaction>
</comment>
<dbReference type="GO" id="GO:0005886">
    <property type="term" value="C:plasma membrane"/>
    <property type="evidence" value="ECO:0007669"/>
    <property type="project" value="UniProtKB-SubCell"/>
</dbReference>
<sequence>MLGENSETSEDQDIILEDIEPPIGFTFLDNKIMEYVDHSPLLPSYLASLISSLSMASRVSLRFASIAVDTIFESLKFSTATTLGLGRRTLVSAVSSARSLHHMIGKEKELSFYNILDNYTNTSVYMINMSFSLAELLCLSTFHLYSASIRFTLEMAEETVQIFDGLFGNTETSKALAAMIVIFLQELQGHDDALGLTQRFGKIYALGQMAKALTYMNKKRWRQMVKLHPIFQTSVTKKGGYDPAAQVKTKDMFSNSDPLNSPIILRRKSLEVFTPKPQIKKTKSSDNFKRLRTKSEEIPQKLFEPLTKLKPFNQIKLGSRYVKFAVGAYGTNFLKIMGIEKPREVHFNIQDHHNHHSMANHTDIPVEHIITSSYNEPTTLHPPKINAPVHYVAVDHATSSVIVSLRGTLGLSDLVTDITANYCFFKYDDGIEGYVHSGIFQSAIKISNSPIRDAVSEALIKHPGFSLVLTGHSLGAGCAALLTLLWSTKIVNEDGSLTFLTDKNKGFPERPIHSFLYACPAIMSAELSRHFKKLMTTFVYRHDIVPCLSLGLVRDFRNITVSLCHEEGMAEGVIGKVLGIFKEHETGTTQRDELWYWALLKTLRAG</sequence>
<dbReference type="AlphaFoldDB" id="A0AAD5UFD7"/>
<reference evidence="16" key="1">
    <citation type="submission" date="2020-05" db="EMBL/GenBank/DDBJ databases">
        <title>Phylogenomic resolution of chytrid fungi.</title>
        <authorList>
            <person name="Stajich J.E."/>
            <person name="Amses K."/>
            <person name="Simmons R."/>
            <person name="Seto K."/>
            <person name="Myers J."/>
            <person name="Bonds A."/>
            <person name="Quandt C.A."/>
            <person name="Barry K."/>
            <person name="Liu P."/>
            <person name="Grigoriev I."/>
            <person name="Longcore J.E."/>
            <person name="James T.Y."/>
        </authorList>
    </citation>
    <scope>NUCLEOTIDE SEQUENCE</scope>
    <source>
        <strain evidence="16">PLAUS21</strain>
    </source>
</reference>
<comment type="cofactor">
    <cofactor evidence="1">
        <name>Ca(2+)</name>
        <dbReference type="ChEBI" id="CHEBI:29108"/>
    </cofactor>
</comment>
<accession>A0AAD5UFD7</accession>
<feature type="domain" description="Fungal lipase-type" evidence="15">
    <location>
        <begin position="403"/>
        <end position="549"/>
    </location>
</feature>
<evidence type="ECO:0000256" key="10">
    <source>
        <dbReference type="ARBA" id="ARBA00022989"/>
    </source>
</evidence>
<organism evidence="16 17">
    <name type="scientific">Boothiomyces macroporosus</name>
    <dbReference type="NCBI Taxonomy" id="261099"/>
    <lineage>
        <taxon>Eukaryota</taxon>
        <taxon>Fungi</taxon>
        <taxon>Fungi incertae sedis</taxon>
        <taxon>Chytridiomycota</taxon>
        <taxon>Chytridiomycota incertae sedis</taxon>
        <taxon>Chytridiomycetes</taxon>
        <taxon>Rhizophydiales</taxon>
        <taxon>Terramycetaceae</taxon>
        <taxon>Boothiomyces</taxon>
    </lineage>
</organism>
<evidence type="ECO:0000256" key="8">
    <source>
        <dbReference type="ARBA" id="ARBA00022837"/>
    </source>
</evidence>
<dbReference type="GO" id="GO:0019369">
    <property type="term" value="P:arachidonate metabolic process"/>
    <property type="evidence" value="ECO:0007669"/>
    <property type="project" value="TreeGrafter"/>
</dbReference>
<dbReference type="CDD" id="cd00519">
    <property type="entry name" value="Lipase_3"/>
    <property type="match status" value="1"/>
</dbReference>
<keyword evidence="7" id="KW-0378">Hydrolase</keyword>
<comment type="subcellular location">
    <subcellularLocation>
        <location evidence="2">Cell membrane</location>
        <topology evidence="2">Multi-pass membrane protein</topology>
    </subcellularLocation>
</comment>
<name>A0AAD5UFD7_9FUNG</name>
<keyword evidence="5" id="KW-0812">Transmembrane</keyword>
<protein>
    <recommendedName>
        <fullName evidence="14">sn-1-specific diacylglycerol lipase</fullName>
        <ecNumber evidence="14">3.1.1.116</ecNumber>
    </recommendedName>
</protein>
<keyword evidence="4" id="KW-0597">Phosphoprotein</keyword>
<dbReference type="GO" id="GO:0046872">
    <property type="term" value="F:metal ion binding"/>
    <property type="evidence" value="ECO:0007669"/>
    <property type="project" value="UniProtKB-KW"/>
</dbReference>
<dbReference type="SUPFAM" id="SSF53474">
    <property type="entry name" value="alpha/beta-Hydrolases"/>
    <property type="match status" value="1"/>
</dbReference>
<dbReference type="EC" id="3.1.1.116" evidence="14"/>
<evidence type="ECO:0000256" key="7">
    <source>
        <dbReference type="ARBA" id="ARBA00022801"/>
    </source>
</evidence>
<evidence type="ECO:0000256" key="4">
    <source>
        <dbReference type="ARBA" id="ARBA00022553"/>
    </source>
</evidence>
<evidence type="ECO:0000256" key="2">
    <source>
        <dbReference type="ARBA" id="ARBA00004651"/>
    </source>
</evidence>
<gene>
    <name evidence="16" type="ORF">HK103_000775</name>
</gene>
<keyword evidence="17" id="KW-1185">Reference proteome</keyword>
<dbReference type="Pfam" id="PF01764">
    <property type="entry name" value="Lipase_3"/>
    <property type="match status" value="1"/>
</dbReference>
<evidence type="ECO:0000259" key="15">
    <source>
        <dbReference type="Pfam" id="PF01764"/>
    </source>
</evidence>
<dbReference type="GO" id="GO:0046340">
    <property type="term" value="P:diacylglycerol catabolic process"/>
    <property type="evidence" value="ECO:0007669"/>
    <property type="project" value="TreeGrafter"/>
</dbReference>
<keyword evidence="9" id="KW-0442">Lipid degradation</keyword>
<evidence type="ECO:0000256" key="3">
    <source>
        <dbReference type="ARBA" id="ARBA00022475"/>
    </source>
</evidence>
<evidence type="ECO:0000256" key="11">
    <source>
        <dbReference type="ARBA" id="ARBA00023098"/>
    </source>
</evidence>
<evidence type="ECO:0000256" key="5">
    <source>
        <dbReference type="ARBA" id="ARBA00022692"/>
    </source>
</evidence>
<keyword evidence="8" id="KW-0106">Calcium</keyword>
<evidence type="ECO:0000313" key="17">
    <source>
        <dbReference type="Proteomes" id="UP001210925"/>
    </source>
</evidence>
<evidence type="ECO:0000256" key="13">
    <source>
        <dbReference type="ARBA" id="ARBA00024531"/>
    </source>
</evidence>
<comment type="caution">
    <text evidence="16">The sequence shown here is derived from an EMBL/GenBank/DDBJ whole genome shotgun (WGS) entry which is preliminary data.</text>
</comment>
<keyword evidence="3" id="KW-1003">Cell membrane</keyword>
<evidence type="ECO:0000256" key="6">
    <source>
        <dbReference type="ARBA" id="ARBA00022723"/>
    </source>
</evidence>
<dbReference type="PANTHER" id="PTHR45792">
    <property type="entry name" value="DIACYLGLYCEROL LIPASE HOMOLOG-RELATED"/>
    <property type="match status" value="1"/>
</dbReference>